<proteinExistence type="predicted"/>
<comment type="caution">
    <text evidence="1">The sequence shown here is derived from an EMBL/GenBank/DDBJ whole genome shotgun (WGS) entry which is preliminary data.</text>
</comment>
<dbReference type="EMBL" id="RQGN01000058">
    <property type="protein sequence ID" value="TGM00478.1"/>
    <property type="molecule type" value="Genomic_DNA"/>
</dbReference>
<dbReference type="SUPFAM" id="SSF51445">
    <property type="entry name" value="(Trans)glycosidases"/>
    <property type="match status" value="1"/>
</dbReference>
<sequence>MKLNLALIDSSAPFFVKAPGKSQNWSKAPIALLEKNREFKKKTHKRIRENFDSYVRRIRALGYNAITIDELSFVTDFSFYPDLLRNKIKSYQNSYRKLFRTARKSKLKVFITSDFMFFNSYIEEQTKGEFDRVSDLFVECLEKLFTEFENVDGVVLRIGESDGVDVEGDFRSRLFLKKPEDANRFLKKILPIFEKHSKTLIFRTWTIGAYPIGDLIWNQKTYEKVFEGVPSKNLVVSMKYGEGDFFRYLSINSLFFRDDLPKLVEFQARREYEGFGEYPSFVGWQYLAYKKELKKAKNLVGFSVWCQTGGWSSFKNITFLKNTSYWNELNTFVCIGLFKKDWSVKKSLRKFFGKKGLKEFVRFLKLSDSVIKNLLYDPSFSDLPLYIHRVRIPPLLHITWDRVTVSDHFRILYSAFCKNPEESVQKGYQAIEDLKEMGRISKRLDLPYDFRFQYETFQLFAFCRELIYLPDPEREQYLLEEAISLRDLYSENYPDAYKFRILPRRRIPGLMSKLLLKLFVRKRKNIRLMDRILFHPFMRRFYLFLYQRIRSKLPSFINQQAMPVSELLK</sequence>
<organism evidence="1 2">
    <name type="scientific">Leptospira barantonii</name>
    <dbReference type="NCBI Taxonomy" id="2023184"/>
    <lineage>
        <taxon>Bacteria</taxon>
        <taxon>Pseudomonadati</taxon>
        <taxon>Spirochaetota</taxon>
        <taxon>Spirochaetia</taxon>
        <taxon>Leptospirales</taxon>
        <taxon>Leptospiraceae</taxon>
        <taxon>Leptospira</taxon>
    </lineage>
</organism>
<keyword evidence="1" id="KW-0378">Hydrolase</keyword>
<evidence type="ECO:0000313" key="1">
    <source>
        <dbReference type="EMBL" id="TGM00478.1"/>
    </source>
</evidence>
<protein>
    <submittedName>
        <fullName evidence="1">Glycosyl hydrolase family 67</fullName>
    </submittedName>
</protein>
<dbReference type="OrthoDB" id="339499at2"/>
<dbReference type="AlphaFoldDB" id="A0A5F2B4P7"/>
<reference evidence="1 2" key="1">
    <citation type="journal article" date="2019" name="PLoS Negl. Trop. Dis.">
        <title>Revisiting the worldwide diversity of Leptospira species in the environment.</title>
        <authorList>
            <person name="Vincent A.T."/>
            <person name="Schiettekatte O."/>
            <person name="Bourhy P."/>
            <person name="Veyrier F.J."/>
            <person name="Picardeau M."/>
        </authorList>
    </citation>
    <scope>NUCLEOTIDE SEQUENCE [LARGE SCALE GENOMIC DNA]</scope>
    <source>
        <strain evidence="1 2">201702444</strain>
    </source>
</reference>
<dbReference type="InterPro" id="IPR017853">
    <property type="entry name" value="GH"/>
</dbReference>
<name>A0A5F2B4P7_9LEPT</name>
<dbReference type="GO" id="GO:0016787">
    <property type="term" value="F:hydrolase activity"/>
    <property type="evidence" value="ECO:0007669"/>
    <property type="project" value="UniProtKB-KW"/>
</dbReference>
<accession>A0A5F2B4P7</accession>
<evidence type="ECO:0000313" key="2">
    <source>
        <dbReference type="Proteomes" id="UP000298429"/>
    </source>
</evidence>
<dbReference type="Proteomes" id="UP000298429">
    <property type="component" value="Unassembled WGS sequence"/>
</dbReference>
<gene>
    <name evidence="1" type="ORF">EHQ76_12055</name>
</gene>
<dbReference type="RefSeq" id="WP_135671183.1">
    <property type="nucleotide sequence ID" value="NZ_RQGN01000058.1"/>
</dbReference>